<dbReference type="Gene3D" id="3.60.10.10">
    <property type="entry name" value="Endonuclease/exonuclease/phosphatase"/>
    <property type="match status" value="1"/>
</dbReference>
<dbReference type="GO" id="GO:0016020">
    <property type="term" value="C:membrane"/>
    <property type="evidence" value="ECO:0007669"/>
    <property type="project" value="GOC"/>
</dbReference>
<dbReference type="PANTHER" id="PTHR14859:SF1">
    <property type="entry name" value="PGAP2-INTERACTING PROTEIN"/>
    <property type="match status" value="1"/>
</dbReference>
<dbReference type="InterPro" id="IPR051916">
    <property type="entry name" value="GPI-anchor_lipid_remodeler"/>
</dbReference>
<evidence type="ECO:0000259" key="1">
    <source>
        <dbReference type="Pfam" id="PF03372"/>
    </source>
</evidence>
<evidence type="ECO:0000313" key="2">
    <source>
        <dbReference type="EMBL" id="SHJ72438.1"/>
    </source>
</evidence>
<dbReference type="Proteomes" id="UP000184171">
    <property type="component" value="Unassembled WGS sequence"/>
</dbReference>
<dbReference type="EMBL" id="FQZT01000014">
    <property type="protein sequence ID" value="SHJ72438.1"/>
    <property type="molecule type" value="Genomic_DNA"/>
</dbReference>
<dbReference type="SUPFAM" id="SSF56219">
    <property type="entry name" value="DNase I-like"/>
    <property type="match status" value="1"/>
</dbReference>
<proteinExistence type="predicted"/>
<keyword evidence="2" id="KW-0540">Nuclease</keyword>
<keyword evidence="3" id="KW-1185">Reference proteome</keyword>
<sequence length="280" mass="32442">MRFVLYNIRYATGNKARNFVRPSYKNLERITGFLRELEPDLVGLVEVDQGSYRMRGKNQAELLAEALGHYHTHSVKYGEKSFWRHVPILKKQANAFLARDRIRNETFHFFKHGMKRLVIELELEHVIIYLVHLALGGRARHRQLSALYDLVKRAEKPCVVAGDFNALWGEREIDLFLAATGLKSANIQGLPTFPSKKPHRHLDFILYSDKINMLDFCIPQVAFSDHLPLVVDFDVEVDIDLRKIEREQHCYCLLSGESLAPNCHECHAPQEKTETLKTMF</sequence>
<feature type="domain" description="Endonuclease/exonuclease/phosphatase" evidence="1">
    <location>
        <begin position="26"/>
        <end position="226"/>
    </location>
</feature>
<dbReference type="OrthoDB" id="155529at2"/>
<dbReference type="InterPro" id="IPR005135">
    <property type="entry name" value="Endo/exonuclease/phosphatase"/>
</dbReference>
<name>A0A1M6LMJ7_MALRU</name>
<dbReference type="GO" id="GO:0006506">
    <property type="term" value="P:GPI anchor biosynthetic process"/>
    <property type="evidence" value="ECO:0007669"/>
    <property type="project" value="TreeGrafter"/>
</dbReference>
<dbReference type="Pfam" id="PF03372">
    <property type="entry name" value="Exo_endo_phos"/>
    <property type="match status" value="1"/>
</dbReference>
<dbReference type="PANTHER" id="PTHR14859">
    <property type="entry name" value="CALCOFLUOR WHITE HYPERSENSITIVE PROTEIN PRECURSOR"/>
    <property type="match status" value="1"/>
</dbReference>
<dbReference type="GO" id="GO:0004519">
    <property type="term" value="F:endonuclease activity"/>
    <property type="evidence" value="ECO:0007669"/>
    <property type="project" value="UniProtKB-KW"/>
</dbReference>
<dbReference type="RefSeq" id="WP_072909563.1">
    <property type="nucleotide sequence ID" value="NZ_FQZT01000014.1"/>
</dbReference>
<protein>
    <submittedName>
        <fullName evidence="2">Metal-dependent hydrolase, endonuclease/exonuclease/phosphatase family</fullName>
    </submittedName>
</protein>
<dbReference type="STRING" id="1122189.SAMN02745165_03013"/>
<organism evidence="2 3">
    <name type="scientific">Malonomonas rubra DSM 5091</name>
    <dbReference type="NCBI Taxonomy" id="1122189"/>
    <lineage>
        <taxon>Bacteria</taxon>
        <taxon>Pseudomonadati</taxon>
        <taxon>Thermodesulfobacteriota</taxon>
        <taxon>Desulfuromonadia</taxon>
        <taxon>Desulfuromonadales</taxon>
        <taxon>Geopsychrobacteraceae</taxon>
        <taxon>Malonomonas</taxon>
    </lineage>
</organism>
<keyword evidence="2" id="KW-0255">Endonuclease</keyword>
<keyword evidence="2" id="KW-0269">Exonuclease</keyword>
<dbReference type="AlphaFoldDB" id="A0A1M6LMJ7"/>
<gene>
    <name evidence="2" type="ORF">SAMN02745165_03013</name>
</gene>
<keyword evidence="2" id="KW-0378">Hydrolase</keyword>
<dbReference type="InterPro" id="IPR036691">
    <property type="entry name" value="Endo/exonu/phosph_ase_sf"/>
</dbReference>
<accession>A0A1M6LMJ7</accession>
<reference evidence="2 3" key="1">
    <citation type="submission" date="2016-11" db="EMBL/GenBank/DDBJ databases">
        <authorList>
            <person name="Jaros S."/>
            <person name="Januszkiewicz K."/>
            <person name="Wedrychowicz H."/>
        </authorList>
    </citation>
    <scope>NUCLEOTIDE SEQUENCE [LARGE SCALE GENOMIC DNA]</scope>
    <source>
        <strain evidence="2 3">DSM 5091</strain>
    </source>
</reference>
<evidence type="ECO:0000313" key="3">
    <source>
        <dbReference type="Proteomes" id="UP000184171"/>
    </source>
</evidence>
<dbReference type="GO" id="GO:0004527">
    <property type="term" value="F:exonuclease activity"/>
    <property type="evidence" value="ECO:0007669"/>
    <property type="project" value="UniProtKB-KW"/>
</dbReference>